<dbReference type="InterPro" id="IPR013042">
    <property type="entry name" value="DUF1592"/>
</dbReference>
<feature type="chain" id="PRO_5022101275" description="Planctomycete cytochrome C" evidence="2">
    <location>
        <begin position="30"/>
        <end position="649"/>
    </location>
</feature>
<sequence precursor="true">MPFVRFRVIAMFACVVLLPLAARITTVCADDKAALVAWEKAYVDEVLPVLKQRCAECHDGDEADGGFDLAKFAAETHLETKADVWDQVGKRLRLNEMPPEGSPGLNDQQKSLLHRWIDSKPERDICSQLATDETKAWYRGYVMSRRLTRTEYCNAVRDLVGVSVADPSSIPSDGSGGEGFDTAGDALFTSAIHVERYLQIANSVISECLRTDSPNRPRIMGDGDGHPQTRENAAKIVSQLARRAWRRSVGQEEVERLLALFDASIDRGQVFDTAIAEPLTAILVSPNFLFVVETEQPEGGVQRLTDHQLATRLALFLWSSIPDDELLDAADRGQLRTNEQILAQTERMLADDRARAIGESFGLQWLGLTHFTSSVRPDPEVFPDYDPGIARDMHEEAVRLVSRVFRENQSVLDLIDSDQIEINGKLASHYGMDLPADANWQRVDSDDGRRGGVLTLGAVLTSASYPRRTSPVLRGRWVLEELLGGKVPPPPPGVPALEETESAEHLTQRQRLEEHRKNPACASCHNRMDPLGFGLENYDGLGRWRTDDGGQTIDASGKLPSGETFSGPVELKQILLKRSGEFEKHLSRKMLGFALGRSLNEFDKCVIEDCQKTLAKRQHRSSAIIETIVTSYPFQYRYFKPATPDAPAK</sequence>
<feature type="domain" description="DUF1585" evidence="3">
    <location>
        <begin position="561"/>
        <end position="634"/>
    </location>
</feature>
<dbReference type="GO" id="GO:0009055">
    <property type="term" value="F:electron transfer activity"/>
    <property type="evidence" value="ECO:0007669"/>
    <property type="project" value="InterPro"/>
</dbReference>
<gene>
    <name evidence="9" type="ORF">K227x_25040</name>
</gene>
<dbReference type="Pfam" id="PF07626">
    <property type="entry name" value="PSD3"/>
    <property type="match status" value="1"/>
</dbReference>
<dbReference type="InterPro" id="IPR036909">
    <property type="entry name" value="Cyt_c-like_dom_sf"/>
</dbReference>
<feature type="signal peptide" evidence="2">
    <location>
        <begin position="1"/>
        <end position="29"/>
    </location>
</feature>
<dbReference type="InterPro" id="IPR011478">
    <property type="entry name" value="DUF1585"/>
</dbReference>
<dbReference type="AlphaFoldDB" id="A0A517NAF1"/>
<dbReference type="InterPro" id="IPR011429">
    <property type="entry name" value="Cyt_c_Planctomycete-type"/>
</dbReference>
<dbReference type="KEGG" id="rlc:K227x_25040"/>
<evidence type="ECO:0000313" key="9">
    <source>
        <dbReference type="EMBL" id="QDT04116.1"/>
    </source>
</evidence>
<keyword evidence="2" id="KW-0732">Signal</keyword>
<dbReference type="Pfam" id="PF07631">
    <property type="entry name" value="PSD4"/>
    <property type="match status" value="1"/>
</dbReference>
<feature type="domain" description="Cytochrome C Planctomycete-type" evidence="7">
    <location>
        <begin position="54"/>
        <end position="101"/>
    </location>
</feature>
<feature type="domain" description="DUF1587" evidence="4">
    <location>
        <begin position="145"/>
        <end position="207"/>
    </location>
</feature>
<dbReference type="EMBL" id="CP036525">
    <property type="protein sequence ID" value="QDT04116.1"/>
    <property type="molecule type" value="Genomic_DNA"/>
</dbReference>
<protein>
    <recommendedName>
        <fullName evidence="11">Planctomycete cytochrome C</fullName>
    </recommendedName>
</protein>
<dbReference type="Pfam" id="PF07627">
    <property type="entry name" value="PSCyt3"/>
    <property type="match status" value="1"/>
</dbReference>
<feature type="domain" description="DUF1588" evidence="5">
    <location>
        <begin position="450"/>
        <end position="548"/>
    </location>
</feature>
<dbReference type="InterPro" id="IPR013039">
    <property type="entry name" value="DUF1588"/>
</dbReference>
<evidence type="ECO:0000256" key="1">
    <source>
        <dbReference type="SAM" id="MobiDB-lite"/>
    </source>
</evidence>
<evidence type="ECO:0000259" key="6">
    <source>
        <dbReference type="Pfam" id="PF07631"/>
    </source>
</evidence>
<feature type="region of interest" description="Disordered" evidence="1">
    <location>
        <begin position="484"/>
        <end position="518"/>
    </location>
</feature>
<dbReference type="InterPro" id="IPR013036">
    <property type="entry name" value="DUF1587"/>
</dbReference>
<evidence type="ECO:0000256" key="2">
    <source>
        <dbReference type="SAM" id="SignalP"/>
    </source>
</evidence>
<evidence type="ECO:0000259" key="8">
    <source>
        <dbReference type="Pfam" id="PF07637"/>
    </source>
</evidence>
<accession>A0A517NAF1</accession>
<dbReference type="Pfam" id="PF07624">
    <property type="entry name" value="PSD2"/>
    <property type="match status" value="1"/>
</dbReference>
<feature type="domain" description="DUF1592" evidence="6">
    <location>
        <begin position="304"/>
        <end position="432"/>
    </location>
</feature>
<keyword evidence="10" id="KW-1185">Reference proteome</keyword>
<evidence type="ECO:0000259" key="3">
    <source>
        <dbReference type="Pfam" id="PF07624"/>
    </source>
</evidence>
<dbReference type="Proteomes" id="UP000318538">
    <property type="component" value="Chromosome"/>
</dbReference>
<feature type="compositionally biased region" description="Basic and acidic residues" evidence="1">
    <location>
        <begin position="502"/>
        <end position="517"/>
    </location>
</feature>
<feature type="domain" description="DUF1595" evidence="8">
    <location>
        <begin position="233"/>
        <end position="293"/>
    </location>
</feature>
<dbReference type="Pfam" id="PF07635">
    <property type="entry name" value="PSCyt1"/>
    <property type="match status" value="1"/>
</dbReference>
<reference evidence="9 10" key="1">
    <citation type="submission" date="2019-02" db="EMBL/GenBank/DDBJ databases">
        <title>Deep-cultivation of Planctomycetes and their phenomic and genomic characterization uncovers novel biology.</title>
        <authorList>
            <person name="Wiegand S."/>
            <person name="Jogler M."/>
            <person name="Boedeker C."/>
            <person name="Pinto D."/>
            <person name="Vollmers J."/>
            <person name="Rivas-Marin E."/>
            <person name="Kohn T."/>
            <person name="Peeters S.H."/>
            <person name="Heuer A."/>
            <person name="Rast P."/>
            <person name="Oberbeckmann S."/>
            <person name="Bunk B."/>
            <person name="Jeske O."/>
            <person name="Meyerdierks A."/>
            <person name="Storesund J.E."/>
            <person name="Kallscheuer N."/>
            <person name="Luecker S."/>
            <person name="Lage O.M."/>
            <person name="Pohl T."/>
            <person name="Merkel B.J."/>
            <person name="Hornburger P."/>
            <person name="Mueller R.-W."/>
            <person name="Bruemmer F."/>
            <person name="Labrenz M."/>
            <person name="Spormann A.M."/>
            <person name="Op den Camp H."/>
            <person name="Overmann J."/>
            <person name="Amann R."/>
            <person name="Jetten M.S.M."/>
            <person name="Mascher T."/>
            <person name="Medema M.H."/>
            <person name="Devos D.P."/>
            <person name="Kaster A.-K."/>
            <person name="Ovreas L."/>
            <person name="Rohde M."/>
            <person name="Galperin M.Y."/>
            <person name="Jogler C."/>
        </authorList>
    </citation>
    <scope>NUCLEOTIDE SEQUENCE [LARGE SCALE GENOMIC DNA]</scope>
    <source>
        <strain evidence="9 10">K22_7</strain>
    </source>
</reference>
<name>A0A517NAF1_9BACT</name>
<evidence type="ECO:0000259" key="4">
    <source>
        <dbReference type="Pfam" id="PF07626"/>
    </source>
</evidence>
<dbReference type="GO" id="GO:0020037">
    <property type="term" value="F:heme binding"/>
    <property type="evidence" value="ECO:0007669"/>
    <property type="project" value="InterPro"/>
</dbReference>
<dbReference type="SUPFAM" id="SSF46626">
    <property type="entry name" value="Cytochrome c"/>
    <property type="match status" value="1"/>
</dbReference>
<evidence type="ECO:0000313" key="10">
    <source>
        <dbReference type="Proteomes" id="UP000318538"/>
    </source>
</evidence>
<organism evidence="9 10">
    <name type="scientific">Rubripirellula lacrimiformis</name>
    <dbReference type="NCBI Taxonomy" id="1930273"/>
    <lineage>
        <taxon>Bacteria</taxon>
        <taxon>Pseudomonadati</taxon>
        <taxon>Planctomycetota</taxon>
        <taxon>Planctomycetia</taxon>
        <taxon>Pirellulales</taxon>
        <taxon>Pirellulaceae</taxon>
        <taxon>Rubripirellula</taxon>
    </lineage>
</organism>
<dbReference type="Pfam" id="PF07637">
    <property type="entry name" value="PSD5"/>
    <property type="match status" value="1"/>
</dbReference>
<evidence type="ECO:0008006" key="11">
    <source>
        <dbReference type="Google" id="ProtNLM"/>
    </source>
</evidence>
<evidence type="ECO:0000259" key="7">
    <source>
        <dbReference type="Pfam" id="PF07635"/>
    </source>
</evidence>
<dbReference type="RefSeq" id="WP_246146746.1">
    <property type="nucleotide sequence ID" value="NZ_CP036525.1"/>
</dbReference>
<dbReference type="InterPro" id="IPR013043">
    <property type="entry name" value="DUF1595"/>
</dbReference>
<proteinExistence type="predicted"/>
<evidence type="ECO:0000259" key="5">
    <source>
        <dbReference type="Pfam" id="PF07627"/>
    </source>
</evidence>